<gene>
    <name evidence="2" type="ORF">rosag_01830</name>
</gene>
<keyword evidence="3" id="KW-1185">Reference proteome</keyword>
<reference evidence="2" key="1">
    <citation type="submission" date="2022-08" db="EMBL/GenBank/DDBJ databases">
        <title>Draft genome sequencing of Roseisolibacter agri AW1220.</title>
        <authorList>
            <person name="Tobiishi Y."/>
            <person name="Tonouchi A."/>
        </authorList>
    </citation>
    <scope>NUCLEOTIDE SEQUENCE</scope>
    <source>
        <strain evidence="2">AW1220</strain>
    </source>
</reference>
<sequence length="134" mass="13652">MDGDGAAALAAGPGTPTAGVATADTSRATNLPSSVRIEGRVLLPGASDSTQLVAAPGAKLTLYRNQMVDGQATTTKVAEATAGADASYAFDGVPGGYYVLSVDVTASRFWGSHVAFILADAPVVRVTVPFWRRP</sequence>
<evidence type="ECO:0008006" key="4">
    <source>
        <dbReference type="Google" id="ProtNLM"/>
    </source>
</evidence>
<name>A0AA37QCC1_9BACT</name>
<organism evidence="2 3">
    <name type="scientific">Roseisolibacter agri</name>
    <dbReference type="NCBI Taxonomy" id="2014610"/>
    <lineage>
        <taxon>Bacteria</taxon>
        <taxon>Pseudomonadati</taxon>
        <taxon>Gemmatimonadota</taxon>
        <taxon>Gemmatimonadia</taxon>
        <taxon>Gemmatimonadales</taxon>
        <taxon>Gemmatimonadaceae</taxon>
        <taxon>Roseisolibacter</taxon>
    </lineage>
</organism>
<protein>
    <recommendedName>
        <fullName evidence="4">Carboxypeptidase regulatory-like domain-containing protein</fullName>
    </recommendedName>
</protein>
<feature type="region of interest" description="Disordered" evidence="1">
    <location>
        <begin position="1"/>
        <end position="25"/>
    </location>
</feature>
<dbReference type="Proteomes" id="UP001161325">
    <property type="component" value="Unassembled WGS sequence"/>
</dbReference>
<evidence type="ECO:0000313" key="3">
    <source>
        <dbReference type="Proteomes" id="UP001161325"/>
    </source>
</evidence>
<dbReference type="RefSeq" id="WP_284348111.1">
    <property type="nucleotide sequence ID" value="NZ_BRXS01000001.1"/>
</dbReference>
<comment type="caution">
    <text evidence="2">The sequence shown here is derived from an EMBL/GenBank/DDBJ whole genome shotgun (WGS) entry which is preliminary data.</text>
</comment>
<proteinExistence type="predicted"/>
<dbReference type="EMBL" id="BRXS01000001">
    <property type="protein sequence ID" value="GLC23670.1"/>
    <property type="molecule type" value="Genomic_DNA"/>
</dbReference>
<accession>A0AA37QCC1</accession>
<evidence type="ECO:0000256" key="1">
    <source>
        <dbReference type="SAM" id="MobiDB-lite"/>
    </source>
</evidence>
<evidence type="ECO:0000313" key="2">
    <source>
        <dbReference type="EMBL" id="GLC23670.1"/>
    </source>
</evidence>
<dbReference type="AlphaFoldDB" id="A0AA37QCC1"/>